<keyword evidence="3" id="KW-0732">Signal</keyword>
<organism evidence="5 6">
    <name type="scientific">Desertihabitans brevis</name>
    <dbReference type="NCBI Taxonomy" id="2268447"/>
    <lineage>
        <taxon>Bacteria</taxon>
        <taxon>Bacillati</taxon>
        <taxon>Actinomycetota</taxon>
        <taxon>Actinomycetes</taxon>
        <taxon>Propionibacteriales</taxon>
        <taxon>Propionibacteriaceae</taxon>
        <taxon>Desertihabitans</taxon>
    </lineage>
</organism>
<evidence type="ECO:0000256" key="2">
    <source>
        <dbReference type="SAM" id="Phobius"/>
    </source>
</evidence>
<evidence type="ECO:0000256" key="1">
    <source>
        <dbReference type="SAM" id="MobiDB-lite"/>
    </source>
</evidence>
<dbReference type="InterPro" id="IPR012533">
    <property type="entry name" value="YcnI-copper_dom"/>
</dbReference>
<keyword evidence="2" id="KW-0812">Transmembrane</keyword>
<protein>
    <submittedName>
        <fullName evidence="5">DUF1775 domain-containing protein</fullName>
    </submittedName>
</protein>
<name>A0A367YTV2_9ACTN</name>
<keyword evidence="2" id="KW-0472">Membrane</keyword>
<evidence type="ECO:0000259" key="4">
    <source>
        <dbReference type="Pfam" id="PF07987"/>
    </source>
</evidence>
<dbReference type="InterPro" id="IPR006311">
    <property type="entry name" value="TAT_signal"/>
</dbReference>
<feature type="chain" id="PRO_5016663265" evidence="3">
    <location>
        <begin position="25"/>
        <end position="246"/>
    </location>
</feature>
<feature type="domain" description="YncI copper-binding" evidence="4">
    <location>
        <begin position="31"/>
        <end position="178"/>
    </location>
</feature>
<feature type="transmembrane region" description="Helical" evidence="2">
    <location>
        <begin position="217"/>
        <end position="241"/>
    </location>
</feature>
<evidence type="ECO:0000313" key="5">
    <source>
        <dbReference type="EMBL" id="RCK68452.1"/>
    </source>
</evidence>
<dbReference type="RefSeq" id="WP_114127739.1">
    <property type="nucleotide sequence ID" value="NZ_QOUI01000011.1"/>
</dbReference>
<dbReference type="Gene3D" id="2.60.40.2230">
    <property type="entry name" value="Uncharacterised protein YcnI-like PF07987, DUF1775"/>
    <property type="match status" value="1"/>
</dbReference>
<dbReference type="AlphaFoldDB" id="A0A367YTV2"/>
<dbReference type="PROSITE" id="PS51318">
    <property type="entry name" value="TAT"/>
    <property type="match status" value="1"/>
</dbReference>
<dbReference type="Proteomes" id="UP000252770">
    <property type="component" value="Unassembled WGS sequence"/>
</dbReference>
<dbReference type="InterPro" id="IPR038507">
    <property type="entry name" value="YcnI-like_sf"/>
</dbReference>
<reference evidence="5 6" key="1">
    <citation type="submission" date="2018-07" db="EMBL/GenBank/DDBJ databases">
        <title>Desertimonas flava gen. nov. sp. nov.</title>
        <authorList>
            <person name="Liu S."/>
        </authorList>
    </citation>
    <scope>NUCLEOTIDE SEQUENCE [LARGE SCALE GENOMIC DNA]</scope>
    <source>
        <strain evidence="5 6">16Sb5-5</strain>
    </source>
</reference>
<proteinExistence type="predicted"/>
<comment type="caution">
    <text evidence="5">The sequence shown here is derived from an EMBL/GenBank/DDBJ whole genome shotgun (WGS) entry which is preliminary data.</text>
</comment>
<evidence type="ECO:0000313" key="6">
    <source>
        <dbReference type="Proteomes" id="UP000252770"/>
    </source>
</evidence>
<accession>A0A367YTV2</accession>
<keyword evidence="6" id="KW-1185">Reference proteome</keyword>
<feature type="signal peptide" evidence="3">
    <location>
        <begin position="1"/>
        <end position="24"/>
    </location>
</feature>
<keyword evidence="2" id="KW-1133">Transmembrane helix</keyword>
<sequence length="246" mass="24351">MPNPRRAALPVLALLAGTALWAGAAGTATAHVTVSGSSAAAGSYTTLTFAFSHGCGDSPTTGLTVQVPEGIDAAAPQLKPGWEVEKVMVELDPPVTDSHGNQLTERVGELRFTPDEPVPDGYLETFQVSLQLPADAAGTTMAFPAVQTCEQGENAWVQVAAEGQDPDALDSPAPTLAVVAAEQGGGHAPSDGAGGQAPAETPGTDPAAATTSDGSGLAVGLGVAGLVAGLAGLAAGVTALVRTRRP</sequence>
<dbReference type="EMBL" id="QOUI01000011">
    <property type="protein sequence ID" value="RCK68452.1"/>
    <property type="molecule type" value="Genomic_DNA"/>
</dbReference>
<feature type="region of interest" description="Disordered" evidence="1">
    <location>
        <begin position="183"/>
        <end position="212"/>
    </location>
</feature>
<gene>
    <name evidence="5" type="ORF">DT076_16195</name>
</gene>
<dbReference type="Pfam" id="PF07987">
    <property type="entry name" value="DUF1775"/>
    <property type="match status" value="1"/>
</dbReference>
<dbReference type="CDD" id="cd08545">
    <property type="entry name" value="YcnI_like"/>
    <property type="match status" value="1"/>
</dbReference>
<evidence type="ECO:0000256" key="3">
    <source>
        <dbReference type="SAM" id="SignalP"/>
    </source>
</evidence>
<feature type="compositionally biased region" description="Gly residues" evidence="1">
    <location>
        <begin position="183"/>
        <end position="195"/>
    </location>
</feature>